<dbReference type="EMBL" id="JACJQU010000012">
    <property type="protein sequence ID" value="MBD2295375.1"/>
    <property type="molecule type" value="Genomic_DNA"/>
</dbReference>
<evidence type="ECO:0000259" key="1">
    <source>
        <dbReference type="PROSITE" id="PS51708"/>
    </source>
</evidence>
<dbReference type="Pfam" id="PF05235">
    <property type="entry name" value="CHAD"/>
    <property type="match status" value="1"/>
</dbReference>
<dbReference type="SMART" id="SM00880">
    <property type="entry name" value="CHAD"/>
    <property type="match status" value="1"/>
</dbReference>
<dbReference type="PANTHER" id="PTHR39339">
    <property type="entry name" value="SLR1444 PROTEIN"/>
    <property type="match status" value="1"/>
</dbReference>
<dbReference type="Gene3D" id="1.40.20.10">
    <property type="entry name" value="CHAD domain"/>
    <property type="match status" value="1"/>
</dbReference>
<organism evidence="2 3">
    <name type="scientific">Anabaena sphaerica FACHB-251</name>
    <dbReference type="NCBI Taxonomy" id="2692883"/>
    <lineage>
        <taxon>Bacteria</taxon>
        <taxon>Bacillati</taxon>
        <taxon>Cyanobacteriota</taxon>
        <taxon>Cyanophyceae</taxon>
        <taxon>Nostocales</taxon>
        <taxon>Nostocaceae</taxon>
        <taxon>Anabaena</taxon>
    </lineage>
</organism>
<dbReference type="PANTHER" id="PTHR39339:SF1">
    <property type="entry name" value="CHAD DOMAIN-CONTAINING PROTEIN"/>
    <property type="match status" value="1"/>
</dbReference>
<dbReference type="PROSITE" id="PS51708">
    <property type="entry name" value="CHAD"/>
    <property type="match status" value="1"/>
</dbReference>
<reference evidence="3" key="1">
    <citation type="journal article" date="2020" name="ISME J.">
        <title>Comparative genomics reveals insights into cyanobacterial evolution and habitat adaptation.</title>
        <authorList>
            <person name="Chen M.Y."/>
            <person name="Teng W.K."/>
            <person name="Zhao L."/>
            <person name="Hu C.X."/>
            <person name="Zhou Y.K."/>
            <person name="Han B.P."/>
            <person name="Song L.R."/>
            <person name="Shu W.S."/>
        </authorList>
    </citation>
    <scope>NUCLEOTIDE SEQUENCE [LARGE SCALE GENOMIC DNA]</scope>
    <source>
        <strain evidence="3">FACHB-251</strain>
    </source>
</reference>
<evidence type="ECO:0000313" key="3">
    <source>
        <dbReference type="Proteomes" id="UP000662185"/>
    </source>
</evidence>
<dbReference type="Proteomes" id="UP000662185">
    <property type="component" value="Unassembled WGS sequence"/>
</dbReference>
<protein>
    <submittedName>
        <fullName evidence="2">CHAD domain-containing protein</fullName>
    </submittedName>
</protein>
<feature type="domain" description="CHAD" evidence="1">
    <location>
        <begin position="9"/>
        <end position="311"/>
    </location>
</feature>
<dbReference type="AlphaFoldDB" id="A0A926WJL2"/>
<accession>A0A926WJL2</accession>
<dbReference type="InterPro" id="IPR038186">
    <property type="entry name" value="CHAD_dom_sf"/>
</dbReference>
<comment type="caution">
    <text evidence="2">The sequence shown here is derived from an EMBL/GenBank/DDBJ whole genome shotgun (WGS) entry which is preliminary data.</text>
</comment>
<evidence type="ECO:0000313" key="2">
    <source>
        <dbReference type="EMBL" id="MBD2295375.1"/>
    </source>
</evidence>
<dbReference type="InterPro" id="IPR007899">
    <property type="entry name" value="CHAD_dom"/>
</dbReference>
<gene>
    <name evidence="2" type="ORF">H6G06_18335</name>
</gene>
<sequence>MNLDTKTTIKTLGDCAYQAIEKHFHKTLKWEKSVKKDEDPEGLHQMRVGMRRLRTAVSRFQLSLNLPKSASDKNIGKIAGILGNLRDLDVLKEILENNYKPHLLQQEQAYLEIAFSALAKQREAAFSHVQKTLKDENYKSFKKDLQQWVEKPIYQPLASLPIQQVLPDLLLPEVSKFLLHPGWMIGTKVVNSEVIVQSNWTPEQLEQHLKTQGETLHDLRKQAKRVRYQMELFTDLYGESFAAHISQVKHIQETLGNLQDSMVLNEWLENIFKSEINKQISGIITLLAANRYQLWQQWRPIQEKYLKAETKHQFHLTVLQPLQSSIVNPEIQNGELL</sequence>
<dbReference type="RefSeq" id="WP_190562719.1">
    <property type="nucleotide sequence ID" value="NZ_JACJQU010000012.1"/>
</dbReference>
<name>A0A926WJL2_9NOST</name>
<proteinExistence type="predicted"/>
<keyword evidence="3" id="KW-1185">Reference proteome</keyword>